<evidence type="ECO:0000256" key="1">
    <source>
        <dbReference type="ARBA" id="ARBA00004170"/>
    </source>
</evidence>
<comment type="subcellular location">
    <subcellularLocation>
        <location evidence="1">Membrane</location>
        <topology evidence="1">Peripheral membrane protein</topology>
    </subcellularLocation>
</comment>
<dbReference type="Pfam" id="PF14938">
    <property type="entry name" value="SNAP"/>
    <property type="match status" value="1"/>
</dbReference>
<dbReference type="InterPro" id="IPR011990">
    <property type="entry name" value="TPR-like_helical_dom_sf"/>
</dbReference>
<keyword evidence="3" id="KW-0813">Transport</keyword>
<feature type="region of interest" description="Disordered" evidence="9">
    <location>
        <begin position="1"/>
        <end position="111"/>
    </location>
</feature>
<dbReference type="Gene3D" id="1.25.40.10">
    <property type="entry name" value="Tetratricopeptide repeat domain"/>
    <property type="match status" value="2"/>
</dbReference>
<proteinExistence type="inferred from homology"/>
<evidence type="ECO:0000313" key="11">
    <source>
        <dbReference type="Proteomes" id="UP001530377"/>
    </source>
</evidence>
<gene>
    <name evidence="10" type="ORF">ACHAXA_011470</name>
</gene>
<reference evidence="10 11" key="1">
    <citation type="submission" date="2024-10" db="EMBL/GenBank/DDBJ databases">
        <title>Updated reference genomes for cyclostephanoid diatoms.</title>
        <authorList>
            <person name="Roberts W.R."/>
            <person name="Alverson A.J."/>
        </authorList>
    </citation>
    <scope>NUCLEOTIDE SEQUENCE [LARGE SCALE GENOMIC DNA]</scope>
    <source>
        <strain evidence="10 11">AJA228-03</strain>
    </source>
</reference>
<evidence type="ECO:0000256" key="6">
    <source>
        <dbReference type="ARBA" id="ARBA00023136"/>
    </source>
</evidence>
<evidence type="ECO:0000256" key="9">
    <source>
        <dbReference type="SAM" id="MobiDB-lite"/>
    </source>
</evidence>
<sequence>MAHHYKRDASANRNALFGGMNRGGIGSGGSSSSSSSSSSATPSSSSSRPRPPIPPSSSSSSSPSRPRSSSSSSSSPNVPSTATSSSSTTTTQGPSAIFAPSGRSAASSVPPPSILSGSAKVSKLAEAENYRLLASKSMTRGVFSRPDPISASNYYRRAADAYARCGEYRLEKLVRIASGDCQDGLGAHATAAVEYARAAELVEMTMMDGGGGGGGGGTGSGGGGRRENDDDLVKRRRECRKLYADAARMYELMGERGRCAEMTMKSSFAMIMGTNVNEKLDARALTCIEAAIETFVGDPLNDKRDYRRTGTSRYVDVDASATTGRGGWGTTIIELAKNNVVLDSYAHEYLIRAGNDLVRRKMYESALYAYGAVTAMLKLEGYATVSLYRSYVSECVITLAMGDVVAARNDYERVHLQDITGYLTSRECALEEDLIRACDDMDVEALEGARGKSGPNRGALANLDPIIRELVGEIRVTGRAAKGGGGRGGGSGSKDEKAKDGTTATRGGGIGRVEAASTRDGTRGPTSDGAYVTSSDDHDPGGGVASVVPRASSVDADLERDTDAYFEEMDDIMNKMGLNDDDDDDSGGDDDEIDLR</sequence>
<feature type="region of interest" description="Disordered" evidence="9">
    <location>
        <begin position="207"/>
        <end position="231"/>
    </location>
</feature>
<protein>
    <recommendedName>
        <fullName evidence="7">Gamma-soluble NSF attachment protein</fullName>
    </recommendedName>
    <alternativeName>
        <fullName evidence="8">N-ethylmaleimide-sensitive factor attachment protein gamma</fullName>
    </alternativeName>
</protein>
<dbReference type="InterPro" id="IPR000744">
    <property type="entry name" value="NSF_attach"/>
</dbReference>
<feature type="compositionally biased region" description="Gly residues" evidence="9">
    <location>
        <begin position="208"/>
        <end position="223"/>
    </location>
</feature>
<dbReference type="SUPFAM" id="SSF48452">
    <property type="entry name" value="TPR-like"/>
    <property type="match status" value="1"/>
</dbReference>
<feature type="compositionally biased region" description="Low complexity" evidence="9">
    <location>
        <begin position="56"/>
        <end position="95"/>
    </location>
</feature>
<evidence type="ECO:0000256" key="7">
    <source>
        <dbReference type="ARBA" id="ARBA00040047"/>
    </source>
</evidence>
<keyword evidence="11" id="KW-1185">Reference proteome</keyword>
<feature type="compositionally biased region" description="Gly residues" evidence="9">
    <location>
        <begin position="20"/>
        <end position="29"/>
    </location>
</feature>
<name>A0ABD3SE90_9STRA</name>
<keyword evidence="5" id="KW-0653">Protein transport</keyword>
<feature type="region of interest" description="Disordered" evidence="9">
    <location>
        <begin position="478"/>
        <end position="596"/>
    </location>
</feature>
<dbReference type="Proteomes" id="UP001530377">
    <property type="component" value="Unassembled WGS sequence"/>
</dbReference>
<dbReference type="GO" id="GO:0015031">
    <property type="term" value="P:protein transport"/>
    <property type="evidence" value="ECO:0007669"/>
    <property type="project" value="UniProtKB-KW"/>
</dbReference>
<dbReference type="AlphaFoldDB" id="A0ABD3SE90"/>
<dbReference type="PANTHER" id="PTHR13768:SF2">
    <property type="entry name" value="GAMMA-SOLUBLE NSF ATTACHMENT PROTEIN"/>
    <property type="match status" value="1"/>
</dbReference>
<evidence type="ECO:0000256" key="3">
    <source>
        <dbReference type="ARBA" id="ARBA00022448"/>
    </source>
</evidence>
<dbReference type="GO" id="GO:0016020">
    <property type="term" value="C:membrane"/>
    <property type="evidence" value="ECO:0007669"/>
    <property type="project" value="UniProtKB-SubCell"/>
</dbReference>
<comment type="caution">
    <text evidence="10">The sequence shown here is derived from an EMBL/GenBank/DDBJ whole genome shotgun (WGS) entry which is preliminary data.</text>
</comment>
<organism evidence="10 11">
    <name type="scientific">Cyclostephanos tholiformis</name>
    <dbReference type="NCBI Taxonomy" id="382380"/>
    <lineage>
        <taxon>Eukaryota</taxon>
        <taxon>Sar</taxon>
        <taxon>Stramenopiles</taxon>
        <taxon>Ochrophyta</taxon>
        <taxon>Bacillariophyta</taxon>
        <taxon>Coscinodiscophyceae</taxon>
        <taxon>Thalassiosirophycidae</taxon>
        <taxon>Stephanodiscales</taxon>
        <taxon>Stephanodiscaceae</taxon>
        <taxon>Cyclostephanos</taxon>
    </lineage>
</organism>
<evidence type="ECO:0000256" key="4">
    <source>
        <dbReference type="ARBA" id="ARBA00022892"/>
    </source>
</evidence>
<dbReference type="PANTHER" id="PTHR13768">
    <property type="entry name" value="SOLUBLE NSF ATTACHMENT PROTEIN SNAP"/>
    <property type="match status" value="1"/>
</dbReference>
<feature type="compositionally biased region" description="Acidic residues" evidence="9">
    <location>
        <begin position="579"/>
        <end position="596"/>
    </location>
</feature>
<evidence type="ECO:0000256" key="2">
    <source>
        <dbReference type="ARBA" id="ARBA00010050"/>
    </source>
</evidence>
<keyword evidence="4" id="KW-0931">ER-Golgi transport</keyword>
<accession>A0ABD3SE90</accession>
<dbReference type="GO" id="GO:0016192">
    <property type="term" value="P:vesicle-mediated transport"/>
    <property type="evidence" value="ECO:0007669"/>
    <property type="project" value="UniProtKB-KW"/>
</dbReference>
<dbReference type="EMBL" id="JALLPB020000053">
    <property type="protein sequence ID" value="KAL3822833.1"/>
    <property type="molecule type" value="Genomic_DNA"/>
</dbReference>
<comment type="similarity">
    <text evidence="2">Belongs to the SNAP family.</text>
</comment>
<evidence type="ECO:0000256" key="5">
    <source>
        <dbReference type="ARBA" id="ARBA00022927"/>
    </source>
</evidence>
<evidence type="ECO:0000256" key="8">
    <source>
        <dbReference type="ARBA" id="ARBA00042485"/>
    </source>
</evidence>
<evidence type="ECO:0000313" key="10">
    <source>
        <dbReference type="EMBL" id="KAL3822833.1"/>
    </source>
</evidence>
<keyword evidence="6" id="KW-0472">Membrane</keyword>
<feature type="compositionally biased region" description="Gly residues" evidence="9">
    <location>
        <begin position="481"/>
        <end position="492"/>
    </location>
</feature>
<feature type="compositionally biased region" description="Low complexity" evidence="9">
    <location>
        <begin position="30"/>
        <end position="48"/>
    </location>
</feature>